<dbReference type="OrthoDB" id="1150828at2"/>
<evidence type="ECO:0000313" key="2">
    <source>
        <dbReference type="Proteomes" id="UP000038083"/>
    </source>
</evidence>
<dbReference type="AlphaFoldDB" id="A0A0B7HEK7"/>
<dbReference type="Proteomes" id="UP000038083">
    <property type="component" value="Unassembled WGS sequence"/>
</dbReference>
<sequence length="249" mass="28995">MNLIENINELNENLKPFPEVENIFVEKQPWLKNHFLPLISINLVEINPEWKDTILHMISPFEPYDSYIGDGTKEHHNEFTTPNWLAFRLTEDNKYEFLGKEGFFLRTAINNWDFNSEEEKDFQKMKENLEKSKENVAKFGHLVNLRYPEYKGKLNIMNFLDDLGGGFWYGNWTSSAEEEGIPSAFEITVKDFLGDDELPNDGIEITYQGNPFYYIGNVAGYNYCGSGADAIILMYEPVSRIVLFTFDYS</sequence>
<evidence type="ECO:0000313" key="1">
    <source>
        <dbReference type="EMBL" id="CEN38723.1"/>
    </source>
</evidence>
<dbReference type="RefSeq" id="WP_018278728.1">
    <property type="nucleotide sequence ID" value="NZ_CDOF01000022.1"/>
</dbReference>
<protein>
    <recommendedName>
        <fullName evidence="3">Enolase</fullName>
    </recommendedName>
</protein>
<organism evidence="1 2">
    <name type="scientific">Capnocytophaga cynodegmi</name>
    <dbReference type="NCBI Taxonomy" id="28189"/>
    <lineage>
        <taxon>Bacteria</taxon>
        <taxon>Pseudomonadati</taxon>
        <taxon>Bacteroidota</taxon>
        <taxon>Flavobacteriia</taxon>
        <taxon>Flavobacteriales</taxon>
        <taxon>Flavobacteriaceae</taxon>
        <taxon>Capnocytophaga</taxon>
    </lineage>
</organism>
<evidence type="ECO:0008006" key="3">
    <source>
        <dbReference type="Google" id="ProtNLM"/>
    </source>
</evidence>
<accession>A0A0B7HEK7</accession>
<dbReference type="EMBL" id="CDOG01000023">
    <property type="protein sequence ID" value="CEN38723.1"/>
    <property type="molecule type" value="Genomic_DNA"/>
</dbReference>
<reference evidence="1 2" key="1">
    <citation type="submission" date="2015-01" db="EMBL/GenBank/DDBJ databases">
        <authorList>
            <person name="MANFREDI Pablo"/>
        </authorList>
    </citation>
    <scope>NUCLEOTIDE SEQUENCE [LARGE SCALE GENOMIC DNA]</scope>
    <source>
        <strain evidence="1 2">Ccy74</strain>
    </source>
</reference>
<gene>
    <name evidence="1" type="ORF">CCYN74_30246</name>
</gene>
<proteinExistence type="predicted"/>
<name>A0A0B7HEK7_9FLAO</name>